<gene>
    <name evidence="18" type="ORF">NEZAVI_LOCUS3374</name>
</gene>
<dbReference type="OrthoDB" id="9988752at2759"/>
<feature type="compositionally biased region" description="Basic and acidic residues" evidence="14">
    <location>
        <begin position="717"/>
        <end position="730"/>
    </location>
</feature>
<feature type="domain" description="Sema" evidence="17">
    <location>
        <begin position="25"/>
        <end position="486"/>
    </location>
</feature>
<dbReference type="CDD" id="cd11237">
    <property type="entry name" value="Sema_1A"/>
    <property type="match status" value="1"/>
</dbReference>
<dbReference type="GO" id="GO:0005886">
    <property type="term" value="C:plasma membrane"/>
    <property type="evidence" value="ECO:0007669"/>
    <property type="project" value="TreeGrafter"/>
</dbReference>
<evidence type="ECO:0000256" key="2">
    <source>
        <dbReference type="ARBA" id="ARBA00009492"/>
    </source>
</evidence>
<feature type="signal peptide" evidence="16">
    <location>
        <begin position="1"/>
        <end position="16"/>
    </location>
</feature>
<dbReference type="GO" id="GO:0045499">
    <property type="term" value="F:chemorepellent activity"/>
    <property type="evidence" value="ECO:0007669"/>
    <property type="project" value="TreeGrafter"/>
</dbReference>
<dbReference type="Proteomes" id="UP001152798">
    <property type="component" value="Chromosome 2"/>
</dbReference>
<evidence type="ECO:0000256" key="4">
    <source>
        <dbReference type="ARBA" id="ARBA00022692"/>
    </source>
</evidence>
<dbReference type="Gene3D" id="3.30.1680.10">
    <property type="entry name" value="ligand-binding face of the semaphorins, domain 2"/>
    <property type="match status" value="1"/>
</dbReference>
<keyword evidence="8 15" id="KW-0472">Membrane</keyword>
<evidence type="ECO:0000256" key="7">
    <source>
        <dbReference type="ARBA" id="ARBA00022989"/>
    </source>
</evidence>
<dbReference type="GO" id="GO:0007411">
    <property type="term" value="P:axon guidance"/>
    <property type="evidence" value="ECO:0007669"/>
    <property type="project" value="TreeGrafter"/>
</dbReference>
<dbReference type="GO" id="GO:0030215">
    <property type="term" value="F:semaphorin receptor binding"/>
    <property type="evidence" value="ECO:0007669"/>
    <property type="project" value="InterPro"/>
</dbReference>
<dbReference type="FunFam" id="2.130.10.10:FF:000346">
    <property type="entry name" value="Sema-1a, isoform D"/>
    <property type="match status" value="1"/>
</dbReference>
<comment type="similarity">
    <text evidence="2">Belongs to the semaphorin family.</text>
</comment>
<dbReference type="SUPFAM" id="SSF101912">
    <property type="entry name" value="Sema domain"/>
    <property type="match status" value="1"/>
</dbReference>
<keyword evidence="19" id="KW-1185">Reference proteome</keyword>
<protein>
    <recommendedName>
        <fullName evidence="11">Semaphorin-1A</fullName>
    </recommendedName>
    <alternativeName>
        <fullName evidence="12">Semaphorin-I</fullName>
    </alternativeName>
</protein>
<evidence type="ECO:0000256" key="12">
    <source>
        <dbReference type="ARBA" id="ARBA00083066"/>
    </source>
</evidence>
<evidence type="ECO:0000313" key="18">
    <source>
        <dbReference type="EMBL" id="CAH1392571.1"/>
    </source>
</evidence>
<dbReference type="SMART" id="SM00630">
    <property type="entry name" value="Sema"/>
    <property type="match status" value="1"/>
</dbReference>
<evidence type="ECO:0000256" key="14">
    <source>
        <dbReference type="SAM" id="MobiDB-lite"/>
    </source>
</evidence>
<feature type="region of interest" description="Disordered" evidence="14">
    <location>
        <begin position="717"/>
        <end position="739"/>
    </location>
</feature>
<dbReference type="Pfam" id="PF01437">
    <property type="entry name" value="PSI"/>
    <property type="match status" value="1"/>
</dbReference>
<dbReference type="InterPro" id="IPR036352">
    <property type="entry name" value="Semap_dom_sf"/>
</dbReference>
<evidence type="ECO:0000256" key="11">
    <source>
        <dbReference type="ARBA" id="ARBA00074143"/>
    </source>
</evidence>
<dbReference type="AlphaFoldDB" id="A0A9P0EEZ6"/>
<evidence type="ECO:0000256" key="6">
    <source>
        <dbReference type="ARBA" id="ARBA00022902"/>
    </source>
</evidence>
<accession>A0A9P0EEZ6</accession>
<dbReference type="FunFam" id="3.30.1680.10:FF:000016">
    <property type="entry name" value="Putative Semaphorin-6B"/>
    <property type="match status" value="1"/>
</dbReference>
<feature type="chain" id="PRO_5040279436" description="Semaphorin-1A" evidence="16">
    <location>
        <begin position="17"/>
        <end position="753"/>
    </location>
</feature>
<dbReference type="InterPro" id="IPR001627">
    <property type="entry name" value="Semap_dom"/>
</dbReference>
<evidence type="ECO:0000256" key="9">
    <source>
        <dbReference type="ARBA" id="ARBA00023157"/>
    </source>
</evidence>
<dbReference type="InterPro" id="IPR042068">
    <property type="entry name" value="SEM1A_sema_dom"/>
</dbReference>
<keyword evidence="3" id="KW-0217">Developmental protein</keyword>
<dbReference type="GO" id="GO:0071526">
    <property type="term" value="P:semaphorin-plexin signaling pathway"/>
    <property type="evidence" value="ECO:0007669"/>
    <property type="project" value="TreeGrafter"/>
</dbReference>
<proteinExistence type="inferred from homology"/>
<evidence type="ECO:0000256" key="10">
    <source>
        <dbReference type="ARBA" id="ARBA00023180"/>
    </source>
</evidence>
<dbReference type="GO" id="GO:0030335">
    <property type="term" value="P:positive regulation of cell migration"/>
    <property type="evidence" value="ECO:0007669"/>
    <property type="project" value="TreeGrafter"/>
</dbReference>
<reference evidence="18" key="1">
    <citation type="submission" date="2022-01" db="EMBL/GenBank/DDBJ databases">
        <authorList>
            <person name="King R."/>
        </authorList>
    </citation>
    <scope>NUCLEOTIDE SEQUENCE</scope>
</reference>
<comment type="caution">
    <text evidence="13">Lacks conserved residue(s) required for the propagation of feature annotation.</text>
</comment>
<keyword evidence="6" id="KW-0524">Neurogenesis</keyword>
<comment type="subcellular location">
    <subcellularLocation>
        <location evidence="1">Membrane</location>
    </subcellularLocation>
</comment>
<evidence type="ECO:0000313" key="19">
    <source>
        <dbReference type="Proteomes" id="UP001152798"/>
    </source>
</evidence>
<dbReference type="InterPro" id="IPR016201">
    <property type="entry name" value="PSI"/>
</dbReference>
<evidence type="ECO:0000256" key="16">
    <source>
        <dbReference type="SAM" id="SignalP"/>
    </source>
</evidence>
<keyword evidence="16" id="KW-0732">Signal</keyword>
<evidence type="ECO:0000256" key="1">
    <source>
        <dbReference type="ARBA" id="ARBA00004370"/>
    </source>
</evidence>
<keyword evidence="10" id="KW-0325">Glycoprotein</keyword>
<dbReference type="PANTHER" id="PTHR11036:SF127">
    <property type="entry name" value="SEMAPHORIN-1A"/>
    <property type="match status" value="1"/>
</dbReference>
<keyword evidence="5" id="KW-0221">Differentiation</keyword>
<name>A0A9P0EEZ6_NEZVI</name>
<evidence type="ECO:0000259" key="17">
    <source>
        <dbReference type="PROSITE" id="PS51004"/>
    </source>
</evidence>
<keyword evidence="7 15" id="KW-1133">Transmembrane helix</keyword>
<dbReference type="InterPro" id="IPR002165">
    <property type="entry name" value="Plexin_repeat"/>
</dbReference>
<dbReference type="EMBL" id="OV725078">
    <property type="protein sequence ID" value="CAH1392571.1"/>
    <property type="molecule type" value="Genomic_DNA"/>
</dbReference>
<keyword evidence="4 15" id="KW-0812">Transmembrane</keyword>
<evidence type="ECO:0000256" key="8">
    <source>
        <dbReference type="ARBA" id="ARBA00023136"/>
    </source>
</evidence>
<dbReference type="InterPro" id="IPR027231">
    <property type="entry name" value="Semaphorin"/>
</dbReference>
<dbReference type="PROSITE" id="PS51004">
    <property type="entry name" value="SEMA"/>
    <property type="match status" value="1"/>
</dbReference>
<sequence length="753" mass="84429">MKSFTSLLLWAAIAFAAWQDNHRPKMFVQLGAEDVDRFTGNTTNIDFFRLVLKDGNYILIGARNIVYNISIADFSEAQKLQWYSPDDVVKMCLVKGKDEENCQNYIRIIARNEQGNLILCGTNSFKPVCREYGITAGSYTFIREKPGQAVCPYDPLHNSTAVYVDGDLYTGTVADFSGMDPIIYREPLQTEQYDSMSLNAPNFVNSMTQGDFVYFFFRETAVEYINCGKAVFSRVARVCKYDRGGPHRFRNRWTSFLKSRLNCSVQGDFPFYFNEIQSTTELVEGTYGSLTTHLLYAVFTTPVNSIGGSAVCAFQLQDITDTFEGNFKEQSELNSNWLPVQSVKVPDPRPGQCVNDSRTLPDLTLNFIKTHALMDESVPSFFRQPILVRTNFHYRFTQIAVDPQIKTPGGKSYDVLFIGTDNGKVLKTVNAESAHSIQRVTPVVIEELQVFPQNVSVRNLQIVRTDAHPEGRLIVVSDFEVLSLRLHRCDKVNSGCSECVALQDPYCAWNTLSGKCKSVGATRWNDDKIFIQNIQHGVHTSCPSTGRKIDASSVGYSASLPKPDIAGGKHNGDGEVITITHEDGNNFIVPEVSAADSSALHYTVETMAMSVVAASLAALLVGFVSGYLCGRKCHKDEDDNLPYPDTEYEYFEQRQNVNLRMPAEPKLLPQEEVTYAEPVLVPPNKTMNSPKATLRKNENLFQFSENYNPPYARPNRDHFGTLRSQRDASKTDCAGMGYRDGFGTTRSVKKVYL</sequence>
<evidence type="ECO:0000256" key="15">
    <source>
        <dbReference type="SAM" id="Phobius"/>
    </source>
</evidence>
<evidence type="ECO:0000256" key="3">
    <source>
        <dbReference type="ARBA" id="ARBA00022473"/>
    </source>
</evidence>
<keyword evidence="9" id="KW-1015">Disulfide bond</keyword>
<dbReference type="Gene3D" id="2.130.10.10">
    <property type="entry name" value="YVTN repeat-like/Quinoprotein amine dehydrogenase"/>
    <property type="match status" value="1"/>
</dbReference>
<feature type="transmembrane region" description="Helical" evidence="15">
    <location>
        <begin position="607"/>
        <end position="629"/>
    </location>
</feature>
<evidence type="ECO:0000256" key="13">
    <source>
        <dbReference type="PROSITE-ProRule" id="PRU00352"/>
    </source>
</evidence>
<dbReference type="SUPFAM" id="SSF103575">
    <property type="entry name" value="Plexin repeat"/>
    <property type="match status" value="1"/>
</dbReference>
<dbReference type="Pfam" id="PF01403">
    <property type="entry name" value="Sema"/>
    <property type="match status" value="1"/>
</dbReference>
<dbReference type="PANTHER" id="PTHR11036">
    <property type="entry name" value="SEMAPHORIN"/>
    <property type="match status" value="1"/>
</dbReference>
<organism evidence="18 19">
    <name type="scientific">Nezara viridula</name>
    <name type="common">Southern green stink bug</name>
    <name type="synonym">Cimex viridulus</name>
    <dbReference type="NCBI Taxonomy" id="85310"/>
    <lineage>
        <taxon>Eukaryota</taxon>
        <taxon>Metazoa</taxon>
        <taxon>Ecdysozoa</taxon>
        <taxon>Arthropoda</taxon>
        <taxon>Hexapoda</taxon>
        <taxon>Insecta</taxon>
        <taxon>Pterygota</taxon>
        <taxon>Neoptera</taxon>
        <taxon>Paraneoptera</taxon>
        <taxon>Hemiptera</taxon>
        <taxon>Heteroptera</taxon>
        <taxon>Panheteroptera</taxon>
        <taxon>Pentatomomorpha</taxon>
        <taxon>Pentatomoidea</taxon>
        <taxon>Pentatomidae</taxon>
        <taxon>Pentatominae</taxon>
        <taxon>Nezara</taxon>
    </lineage>
</organism>
<dbReference type="SMART" id="SM00423">
    <property type="entry name" value="PSI"/>
    <property type="match status" value="1"/>
</dbReference>
<evidence type="ECO:0000256" key="5">
    <source>
        <dbReference type="ARBA" id="ARBA00022782"/>
    </source>
</evidence>
<dbReference type="InterPro" id="IPR015943">
    <property type="entry name" value="WD40/YVTN_repeat-like_dom_sf"/>
</dbReference>